<evidence type="ECO:0000313" key="3">
    <source>
        <dbReference type="EMBL" id="KAL3670470.1"/>
    </source>
</evidence>
<dbReference type="EMBL" id="JBIMZQ010000007">
    <property type="protein sequence ID" value="KAL3670470.1"/>
    <property type="molecule type" value="Genomic_DNA"/>
</dbReference>
<gene>
    <name evidence="3" type="ORF">V7S43_004789</name>
</gene>
<proteinExistence type="predicted"/>
<accession>A0ABD3FU66</accession>
<feature type="transmembrane region" description="Helical" evidence="1">
    <location>
        <begin position="75"/>
        <end position="100"/>
    </location>
</feature>
<evidence type="ECO:0008006" key="5">
    <source>
        <dbReference type="Google" id="ProtNLM"/>
    </source>
</evidence>
<keyword evidence="1" id="KW-0812">Transmembrane</keyword>
<evidence type="ECO:0000256" key="1">
    <source>
        <dbReference type="SAM" id="Phobius"/>
    </source>
</evidence>
<dbReference type="AlphaFoldDB" id="A0ABD3FU66"/>
<protein>
    <recommendedName>
        <fullName evidence="5">Membrane transporter protein</fullName>
    </recommendedName>
</protein>
<evidence type="ECO:0000313" key="4">
    <source>
        <dbReference type="Proteomes" id="UP001632037"/>
    </source>
</evidence>
<feature type="signal peptide" evidence="2">
    <location>
        <begin position="1"/>
        <end position="20"/>
    </location>
</feature>
<keyword evidence="1" id="KW-1133">Transmembrane helix</keyword>
<keyword evidence="2" id="KW-0732">Signal</keyword>
<reference evidence="3 4" key="1">
    <citation type="submission" date="2024-09" db="EMBL/GenBank/DDBJ databases">
        <title>Genome sequencing and assembly of Phytophthora oleae, isolate VK10A, causative agent of rot of olive drupes.</title>
        <authorList>
            <person name="Conti Taguali S."/>
            <person name="Riolo M."/>
            <person name="La Spada F."/>
            <person name="Cacciola S.O."/>
            <person name="Dionisio G."/>
        </authorList>
    </citation>
    <scope>NUCLEOTIDE SEQUENCE [LARGE SCALE GENOMIC DNA]</scope>
    <source>
        <strain evidence="3 4">VK10A</strain>
    </source>
</reference>
<name>A0ABD3FU66_9STRA</name>
<keyword evidence="1" id="KW-0472">Membrane</keyword>
<feature type="chain" id="PRO_5044797301" description="Membrane transporter protein" evidence="2">
    <location>
        <begin position="21"/>
        <end position="111"/>
    </location>
</feature>
<sequence>MQQLGMRFTLLVLAIASTHATLRNEPEVPSADEAVLPQLDKSFAQREVFGMTLAGLVIFVAAGGGTGGGGVLDPIYILVMGLSAKTAIPLSSITILGGAFGKFPKSAAHPG</sequence>
<feature type="transmembrane region" description="Helical" evidence="1">
    <location>
        <begin position="44"/>
        <end position="63"/>
    </location>
</feature>
<evidence type="ECO:0000256" key="2">
    <source>
        <dbReference type="SAM" id="SignalP"/>
    </source>
</evidence>
<organism evidence="3 4">
    <name type="scientific">Phytophthora oleae</name>
    <dbReference type="NCBI Taxonomy" id="2107226"/>
    <lineage>
        <taxon>Eukaryota</taxon>
        <taxon>Sar</taxon>
        <taxon>Stramenopiles</taxon>
        <taxon>Oomycota</taxon>
        <taxon>Peronosporomycetes</taxon>
        <taxon>Peronosporales</taxon>
        <taxon>Peronosporaceae</taxon>
        <taxon>Phytophthora</taxon>
    </lineage>
</organism>
<dbReference type="Proteomes" id="UP001632037">
    <property type="component" value="Unassembled WGS sequence"/>
</dbReference>
<comment type="caution">
    <text evidence="3">The sequence shown here is derived from an EMBL/GenBank/DDBJ whole genome shotgun (WGS) entry which is preliminary data.</text>
</comment>
<keyword evidence="4" id="KW-1185">Reference proteome</keyword>